<keyword evidence="13" id="KW-1185">Reference proteome</keyword>
<protein>
    <recommendedName>
        <fullName evidence="10">Cytochrome c oxidase polypeptide 4</fullName>
        <ecNumber evidence="10">7.1.1.9</ecNumber>
    </recommendedName>
    <alternativeName>
        <fullName evidence="10">Cytochrome aa3 subunit 4</fullName>
    </alternativeName>
    <alternativeName>
        <fullName evidence="10">Cytochrome c oxidase polypeptide IV</fullName>
    </alternativeName>
</protein>
<dbReference type="Proteomes" id="UP000198398">
    <property type="component" value="Chromosome"/>
</dbReference>
<dbReference type="PIRSF" id="PIRSF017385">
    <property type="entry name" value="CtaF"/>
    <property type="match status" value="1"/>
</dbReference>
<dbReference type="GO" id="GO:0022900">
    <property type="term" value="P:electron transport chain"/>
    <property type="evidence" value="ECO:0007669"/>
    <property type="project" value="InterPro"/>
</dbReference>
<keyword evidence="5 11" id="KW-0812">Transmembrane</keyword>
<evidence type="ECO:0000256" key="2">
    <source>
        <dbReference type="ARBA" id="ARBA00004651"/>
    </source>
</evidence>
<comment type="subcellular location">
    <subcellularLocation>
        <location evidence="2">Cell membrane</location>
        <topology evidence="2">Multi-pass membrane protein</topology>
    </subcellularLocation>
</comment>
<dbReference type="KEGG" id="brv:CFK39_15015"/>
<sequence>MRTSAKIFWILGVFFLVVAIVYGFLTYRYEPLGIETVGFPAVIALSGLGFMIAMALTLALRKHDQDASDDLEGEVSESAGVQGSFAPYSWAPLWLATGAALCFLGVAAGWWIFAFGILFAIYGLLSWVLEFSTGQHAH</sequence>
<evidence type="ECO:0000313" key="12">
    <source>
        <dbReference type="EMBL" id="ASK66896.1"/>
    </source>
</evidence>
<name>A0A220UG72_9MICO</name>
<comment type="catalytic activity">
    <reaction evidence="9 10">
        <text>4 Fe(II)-[cytochrome c] + O2 + 8 H(+)(in) = 4 Fe(III)-[cytochrome c] + 2 H2O + 4 H(+)(out)</text>
        <dbReference type="Rhea" id="RHEA:11436"/>
        <dbReference type="Rhea" id="RHEA-COMP:10350"/>
        <dbReference type="Rhea" id="RHEA-COMP:14399"/>
        <dbReference type="ChEBI" id="CHEBI:15377"/>
        <dbReference type="ChEBI" id="CHEBI:15378"/>
        <dbReference type="ChEBI" id="CHEBI:15379"/>
        <dbReference type="ChEBI" id="CHEBI:29033"/>
        <dbReference type="ChEBI" id="CHEBI:29034"/>
        <dbReference type="EC" id="7.1.1.9"/>
    </reaction>
</comment>
<keyword evidence="8 10" id="KW-0472">Membrane</keyword>
<feature type="transmembrane region" description="Helical" evidence="11">
    <location>
        <begin position="93"/>
        <end position="122"/>
    </location>
</feature>
<dbReference type="GO" id="GO:0005886">
    <property type="term" value="C:plasma membrane"/>
    <property type="evidence" value="ECO:0007669"/>
    <property type="project" value="UniProtKB-SubCell"/>
</dbReference>
<gene>
    <name evidence="12" type="ORF">CFK39_15015</name>
</gene>
<evidence type="ECO:0000256" key="6">
    <source>
        <dbReference type="ARBA" id="ARBA00022967"/>
    </source>
</evidence>
<keyword evidence="6 10" id="KW-1278">Translocase</keyword>
<evidence type="ECO:0000256" key="10">
    <source>
        <dbReference type="PIRNR" id="PIRNR017385"/>
    </source>
</evidence>
<accession>A0A220UG72</accession>
<keyword evidence="4 10" id="KW-1003">Cell membrane</keyword>
<comment type="subunit">
    <text evidence="10">Associates with subunits I, II and III to form cytochrome c oxidase.</text>
</comment>
<evidence type="ECO:0000256" key="11">
    <source>
        <dbReference type="SAM" id="Phobius"/>
    </source>
</evidence>
<evidence type="ECO:0000256" key="1">
    <source>
        <dbReference type="ARBA" id="ARBA00002536"/>
    </source>
</evidence>
<reference evidence="13" key="1">
    <citation type="submission" date="2017-07" db="EMBL/GenBank/DDBJ databases">
        <title>Brachybacterium sp. VR2415.</title>
        <authorList>
            <person name="Tak E.J."/>
            <person name="Bae J.-W."/>
        </authorList>
    </citation>
    <scope>NUCLEOTIDE SEQUENCE [LARGE SCALE GENOMIC DNA]</scope>
    <source>
        <strain evidence="13">VR2415</strain>
    </source>
</reference>
<feature type="transmembrane region" description="Helical" evidence="11">
    <location>
        <begin position="37"/>
        <end position="60"/>
    </location>
</feature>
<dbReference type="EC" id="7.1.1.9" evidence="10"/>
<dbReference type="InterPro" id="IPR021050">
    <property type="entry name" value="Cyt_c_oxidase_su4_actinobac"/>
</dbReference>
<evidence type="ECO:0000256" key="5">
    <source>
        <dbReference type="ARBA" id="ARBA00022692"/>
    </source>
</evidence>
<dbReference type="EMBL" id="CP022316">
    <property type="protein sequence ID" value="ASK66896.1"/>
    <property type="molecule type" value="Genomic_DNA"/>
</dbReference>
<evidence type="ECO:0000256" key="4">
    <source>
        <dbReference type="ARBA" id="ARBA00022475"/>
    </source>
</evidence>
<dbReference type="GO" id="GO:0004129">
    <property type="term" value="F:cytochrome-c oxidase activity"/>
    <property type="evidence" value="ECO:0007669"/>
    <property type="project" value="UniProtKB-EC"/>
</dbReference>
<dbReference type="AlphaFoldDB" id="A0A220UG72"/>
<keyword evidence="7 11" id="KW-1133">Transmembrane helix</keyword>
<evidence type="ECO:0000256" key="3">
    <source>
        <dbReference type="ARBA" id="ARBA00006870"/>
    </source>
</evidence>
<evidence type="ECO:0000313" key="13">
    <source>
        <dbReference type="Proteomes" id="UP000198398"/>
    </source>
</evidence>
<evidence type="ECO:0000256" key="8">
    <source>
        <dbReference type="ARBA" id="ARBA00023136"/>
    </source>
</evidence>
<proteinExistence type="inferred from homology"/>
<organism evidence="12 13">
    <name type="scientific">Brachybacterium avium</name>
    <dbReference type="NCBI Taxonomy" id="2017485"/>
    <lineage>
        <taxon>Bacteria</taxon>
        <taxon>Bacillati</taxon>
        <taxon>Actinomycetota</taxon>
        <taxon>Actinomycetes</taxon>
        <taxon>Micrococcales</taxon>
        <taxon>Dermabacteraceae</taxon>
        <taxon>Brachybacterium</taxon>
    </lineage>
</organism>
<evidence type="ECO:0000256" key="7">
    <source>
        <dbReference type="ARBA" id="ARBA00022989"/>
    </source>
</evidence>
<comment type="function">
    <text evidence="1 10">Part of cytochrome c oxidase, its function is unknown.</text>
</comment>
<comment type="similarity">
    <text evidence="3 10">Belongs to the cytochrome c oxidase bacterial subunit CtaF family.</text>
</comment>
<evidence type="ECO:0000256" key="9">
    <source>
        <dbReference type="ARBA" id="ARBA00047816"/>
    </source>
</evidence>
<dbReference type="OrthoDB" id="5244617at2"/>
<dbReference type="RefSeq" id="WP_089066132.1">
    <property type="nucleotide sequence ID" value="NZ_CP022316.1"/>
</dbReference>
<feature type="transmembrane region" description="Helical" evidence="11">
    <location>
        <begin position="7"/>
        <end position="25"/>
    </location>
</feature>
<dbReference type="Pfam" id="PF12270">
    <property type="entry name" value="Cyt_c_ox_IV"/>
    <property type="match status" value="1"/>
</dbReference>